<reference evidence="1" key="1">
    <citation type="submission" date="2018-05" db="EMBL/GenBank/DDBJ databases">
        <authorList>
            <person name="Lanie J.A."/>
            <person name="Ng W.-L."/>
            <person name="Kazmierczak K.M."/>
            <person name="Andrzejewski T.M."/>
            <person name="Davidsen T.M."/>
            <person name="Wayne K.J."/>
            <person name="Tettelin H."/>
            <person name="Glass J.I."/>
            <person name="Rusch D."/>
            <person name="Podicherti R."/>
            <person name="Tsui H.-C.T."/>
            <person name="Winkler M.E."/>
        </authorList>
    </citation>
    <scope>NUCLEOTIDE SEQUENCE</scope>
</reference>
<name>A0A382XI35_9ZZZZ</name>
<evidence type="ECO:0000313" key="1">
    <source>
        <dbReference type="EMBL" id="SVD70265.1"/>
    </source>
</evidence>
<organism evidence="1">
    <name type="scientific">marine metagenome</name>
    <dbReference type="NCBI Taxonomy" id="408172"/>
    <lineage>
        <taxon>unclassified sequences</taxon>
        <taxon>metagenomes</taxon>
        <taxon>ecological metagenomes</taxon>
    </lineage>
</organism>
<protein>
    <submittedName>
        <fullName evidence="1">Uncharacterized protein</fullName>
    </submittedName>
</protein>
<gene>
    <name evidence="1" type="ORF">METZ01_LOCUS423119</name>
</gene>
<dbReference type="EMBL" id="UINC01167645">
    <property type="protein sequence ID" value="SVD70265.1"/>
    <property type="molecule type" value="Genomic_DNA"/>
</dbReference>
<sequence>MGAAILKECDMDYARKLLDFGLRKKLFSDILSQLACLLICFKG</sequence>
<proteinExistence type="predicted"/>
<accession>A0A382XI35</accession>
<dbReference type="AlphaFoldDB" id="A0A382XI35"/>